<sequence>MMTSMNKIQLTFLATSLITALVTAQIAHAETENSAFKPVQFKPSQSDFGGTGLMQMPSGRVAPEGEFNLNANFNDAYQIYNVSLVLMPWFETTIRYTIVPNSRYSGDSSFSGDTPYADKGIDFKVRLWEESDLLPEVSAGVRDFGGTGLFDGEFVAASKKYVSDDYGIFDFTLGMGWGYMGTRGNVTNPFCKASEGFCSRESGFSGKGGMVDYQRWFRGPASLYGGIEYQTPYQPLVVKIEYDGNDYSEDKANVQSPSNFYNIDMTPHTPWNIGLVYAIHDVVDLKLSYQRGDTLTGGISIHTNYNEIKATWLDESEPRPTENRPTKTEQIDWQALEQEVAKVAGYKESRIYLDDDSVTIVGEQKKYRQRETAHQRASAVLNANLPESIQTYRLVETEQHIPLTETTISASQYRDVANVAYIAPSITDATKTTPPSSESSNAGYGDLMIDGSKRLDYGLSPHLSQSLGSAEDFYLYSLGINANASYWLTNNMQLTGSIYVNLTDNYDKLNYITPPDGTSEPPRVRTMMRAYVSDNTARMNNLQLTWFENYGSDFYQQVYGGYLEMMFAGVGTEVLYRPHGKNWAIGADVNVVSQRDPSSWFATYDEPHQSNPAYGRDFKVLDKGTTGFVSGYYMPEWSFLESTLFRVDVGQFLAQDIGARVDFSKQFDSGVIVGAYASKTDMSVEAFGEGSFTKGFYISIPYDIMTVKPSKQRATISWQPITRDGGQKLNKAHSLFGITDAASPWYSRPSVVSEK</sequence>
<feature type="chain" id="PRO_5001982677" evidence="1">
    <location>
        <begin position="30"/>
        <end position="755"/>
    </location>
</feature>
<organism evidence="2">
    <name type="scientific">Vibrio tapetis</name>
    <dbReference type="NCBI Taxonomy" id="52443"/>
    <lineage>
        <taxon>Bacteria</taxon>
        <taxon>Pseudomonadati</taxon>
        <taxon>Pseudomonadota</taxon>
        <taxon>Gammaproteobacteria</taxon>
        <taxon>Vibrionales</taxon>
        <taxon>Vibrionaceae</taxon>
        <taxon>Vibrio</taxon>
    </lineage>
</organism>
<evidence type="ECO:0000313" key="2">
    <source>
        <dbReference type="EMBL" id="AIY26215.1"/>
    </source>
</evidence>
<feature type="signal peptide" evidence="1">
    <location>
        <begin position="1"/>
        <end position="29"/>
    </location>
</feature>
<dbReference type="Pfam" id="PF06082">
    <property type="entry name" value="YjbH"/>
    <property type="match status" value="1"/>
</dbReference>
<proteinExistence type="predicted"/>
<evidence type="ECO:0000256" key="1">
    <source>
        <dbReference type="SAM" id="SignalP"/>
    </source>
</evidence>
<keyword evidence="1" id="KW-0732">Signal</keyword>
<dbReference type="EMBL" id="KM596642">
    <property type="protein sequence ID" value="AIY26215.1"/>
    <property type="molecule type" value="Genomic_DNA"/>
</dbReference>
<dbReference type="AlphaFoldDB" id="A0A0A1E781"/>
<protein>
    <submittedName>
        <fullName evidence="2">Putative outer membrane protein</fullName>
    </submittedName>
</protein>
<accession>A0A0A1E781</accession>
<reference evidence="2" key="1">
    <citation type="journal article" date="2014" name="PLoS ONE">
        <title>Characterization of the secretomes of two vibrios pathogenic to mollusks.</title>
        <authorList>
            <person name="Madec S."/>
            <person name="Pichereau V."/>
            <person name="Jacq A."/>
            <person name="Paillard M."/>
            <person name="Boisset C."/>
            <person name="Guerard F."/>
            <person name="Paillard C."/>
            <person name="Nicolas J.L."/>
        </authorList>
    </citation>
    <scope>NUCLEOTIDE SEQUENCE</scope>
    <source>
        <strain evidence="2">CECT4600</strain>
    </source>
</reference>
<dbReference type="InterPro" id="IPR010344">
    <property type="entry name" value="YbjH"/>
</dbReference>
<name>A0A0A1E781_9VIBR</name>